<dbReference type="InterPro" id="IPR015202">
    <property type="entry name" value="GO-like_E_set"/>
</dbReference>
<evidence type="ECO:0000256" key="1">
    <source>
        <dbReference type="ARBA" id="ARBA00022729"/>
    </source>
</evidence>
<dbReference type="InterPro" id="IPR014756">
    <property type="entry name" value="Ig_E-set"/>
</dbReference>
<dbReference type="Proteomes" id="UP000053599">
    <property type="component" value="Unassembled WGS sequence"/>
</dbReference>
<reference evidence="5 6" key="1">
    <citation type="submission" date="2015-01" db="EMBL/GenBank/DDBJ databases">
        <title>The Genome Sequence of Exophiala sideris CBS121828.</title>
        <authorList>
            <consortium name="The Broad Institute Genomics Platform"/>
            <person name="Cuomo C."/>
            <person name="de Hoog S."/>
            <person name="Gorbushina A."/>
            <person name="Stielow B."/>
            <person name="Teixiera M."/>
            <person name="Abouelleil A."/>
            <person name="Chapman S.B."/>
            <person name="Priest M."/>
            <person name="Young S.K."/>
            <person name="Wortman J."/>
            <person name="Nusbaum C."/>
            <person name="Birren B."/>
        </authorList>
    </citation>
    <scope>NUCLEOTIDE SEQUENCE [LARGE SCALE GENOMIC DNA]</scope>
    <source>
        <strain evidence="5 6">CBS 121828</strain>
    </source>
</reference>
<sequence>MELLSILFLIHCAQAHINARSHIVEVNKTSEYFQVVGRSGVPAMHAAVLPPSGKVVFLDKVEDYSELRLPNQRWAYSSIYDPATHELTPLSVATNPFCCGGSFLADGRLLAVRGNNPLLWLDPTVEDGLDGIRYISSENGSYEWKEPGNKLASKRWYASAQTMSDGKVFVAAGSLNGMTQNNFSNNNPTYEVLDANGTTQGHNIPMDILFENMPYFMYPFLHLLPDGSLFVFTDRSSEIFNVTANSTIKSMPDMPGMHRTYPNTGGSVMLPLHKGNNYEPDIMICGGGQTQGIDSQCEATCGRLRPMSSNPEWQMTSMPDPRGMVEGVLLLDGTVLWLNGCQRGAQGFGLATSPALDALIYDPRHNAWNVSARTTIARLYHSVALLLLDGTVLVAGSNPNEMPVLQNQVEPNNQYKAFPTEFRIERFTPPYLRGDNATKRPTNITLSSLQLNMTSRLSVEFDLENGLRTLNIILYTGGFITHAVHMGQVMVYLDNNGWETLSGSRRRVEACMPEEIKLAPGPYVVYIVADGVPGIGQFVTLRT</sequence>
<accession>A0A0D1YHU8</accession>
<evidence type="ECO:0000256" key="2">
    <source>
        <dbReference type="SAM" id="SignalP"/>
    </source>
</evidence>
<dbReference type="Pfam" id="PF07250">
    <property type="entry name" value="Glyoxal_oxid_N"/>
    <property type="match status" value="1"/>
</dbReference>
<dbReference type="InterPro" id="IPR013783">
    <property type="entry name" value="Ig-like_fold"/>
</dbReference>
<evidence type="ECO:0000259" key="3">
    <source>
        <dbReference type="Pfam" id="PF07250"/>
    </source>
</evidence>
<feature type="domain" description="Galactose oxidase-like Early set" evidence="4">
    <location>
        <begin position="440"/>
        <end position="540"/>
    </location>
</feature>
<dbReference type="SUPFAM" id="SSF50965">
    <property type="entry name" value="Galactose oxidase, central domain"/>
    <property type="match status" value="1"/>
</dbReference>
<keyword evidence="1 2" id="KW-0732">Signal</keyword>
<dbReference type="Gene3D" id="2.130.10.80">
    <property type="entry name" value="Galactose oxidase/kelch, beta-propeller"/>
    <property type="match status" value="1"/>
</dbReference>
<dbReference type="SUPFAM" id="SSF81296">
    <property type="entry name" value="E set domains"/>
    <property type="match status" value="1"/>
</dbReference>
<dbReference type="InterPro" id="IPR011043">
    <property type="entry name" value="Gal_Oxase/kelch_b-propeller"/>
</dbReference>
<dbReference type="InterPro" id="IPR009880">
    <property type="entry name" value="Glyoxal_oxidase_N"/>
</dbReference>
<organism evidence="5 6">
    <name type="scientific">Exophiala sideris</name>
    <dbReference type="NCBI Taxonomy" id="1016849"/>
    <lineage>
        <taxon>Eukaryota</taxon>
        <taxon>Fungi</taxon>
        <taxon>Dikarya</taxon>
        <taxon>Ascomycota</taxon>
        <taxon>Pezizomycotina</taxon>
        <taxon>Eurotiomycetes</taxon>
        <taxon>Chaetothyriomycetidae</taxon>
        <taxon>Chaetothyriales</taxon>
        <taxon>Herpotrichiellaceae</taxon>
        <taxon>Exophiala</taxon>
    </lineage>
</organism>
<feature type="domain" description="Glyoxal oxidase N-terminal" evidence="3">
    <location>
        <begin position="69"/>
        <end position="431"/>
    </location>
</feature>
<dbReference type="PANTHER" id="PTHR32208:SF21">
    <property type="entry name" value="LOW QUALITY PROTEIN: ALDEHYDE OXIDASE GLOX-LIKE"/>
    <property type="match status" value="1"/>
</dbReference>
<feature type="chain" id="PRO_5012362036" description="Galactose oxidase-like Early set domain-containing protein" evidence="2">
    <location>
        <begin position="16"/>
        <end position="543"/>
    </location>
</feature>
<evidence type="ECO:0008006" key="7">
    <source>
        <dbReference type="Google" id="ProtNLM"/>
    </source>
</evidence>
<gene>
    <name evidence="5" type="ORF">PV11_08067</name>
</gene>
<dbReference type="STRING" id="1016849.A0A0D1YHU8"/>
<protein>
    <recommendedName>
        <fullName evidence="7">Galactose oxidase-like Early set domain-containing protein</fullName>
    </recommendedName>
</protein>
<dbReference type="Pfam" id="PF09118">
    <property type="entry name" value="GO-like_E_set"/>
    <property type="match status" value="1"/>
</dbReference>
<proteinExistence type="predicted"/>
<feature type="signal peptide" evidence="2">
    <location>
        <begin position="1"/>
        <end position="15"/>
    </location>
</feature>
<dbReference type="InterPro" id="IPR037293">
    <property type="entry name" value="Gal_Oxidase_central_sf"/>
</dbReference>
<evidence type="ECO:0000313" key="6">
    <source>
        <dbReference type="Proteomes" id="UP000053599"/>
    </source>
</evidence>
<dbReference type="EMBL" id="KN846953">
    <property type="protein sequence ID" value="KIV80574.1"/>
    <property type="molecule type" value="Genomic_DNA"/>
</dbReference>
<dbReference type="HOGENOM" id="CLU_009630_0_0_1"/>
<name>A0A0D1YHU8_9EURO</name>
<evidence type="ECO:0000259" key="4">
    <source>
        <dbReference type="Pfam" id="PF09118"/>
    </source>
</evidence>
<evidence type="ECO:0000313" key="5">
    <source>
        <dbReference type="EMBL" id="KIV80574.1"/>
    </source>
</evidence>
<dbReference type="OrthoDB" id="2019572at2759"/>
<dbReference type="Gene3D" id="2.60.40.10">
    <property type="entry name" value="Immunoglobulins"/>
    <property type="match status" value="1"/>
</dbReference>
<dbReference type="PANTHER" id="PTHR32208">
    <property type="entry name" value="SECRETED PROTEIN-RELATED"/>
    <property type="match status" value="1"/>
</dbReference>
<dbReference type="AlphaFoldDB" id="A0A0D1YHU8"/>